<reference evidence="2 3" key="1">
    <citation type="journal article" date="2018" name="Mol. Plant">
        <title>The genome of Artemisia annua provides insight into the evolution of Asteraceae family and artemisinin biosynthesis.</title>
        <authorList>
            <person name="Shen Q."/>
            <person name="Zhang L."/>
            <person name="Liao Z."/>
            <person name="Wang S."/>
            <person name="Yan T."/>
            <person name="Shi P."/>
            <person name="Liu M."/>
            <person name="Fu X."/>
            <person name="Pan Q."/>
            <person name="Wang Y."/>
            <person name="Lv Z."/>
            <person name="Lu X."/>
            <person name="Zhang F."/>
            <person name="Jiang W."/>
            <person name="Ma Y."/>
            <person name="Chen M."/>
            <person name="Hao X."/>
            <person name="Li L."/>
            <person name="Tang Y."/>
            <person name="Lv G."/>
            <person name="Zhou Y."/>
            <person name="Sun X."/>
            <person name="Brodelius P.E."/>
            <person name="Rose J.K.C."/>
            <person name="Tang K."/>
        </authorList>
    </citation>
    <scope>NUCLEOTIDE SEQUENCE [LARGE SCALE GENOMIC DNA]</scope>
    <source>
        <strain evidence="3">cv. Huhao1</strain>
        <tissue evidence="2">Leaf</tissue>
    </source>
</reference>
<comment type="subcellular location">
    <subcellularLocation>
        <location evidence="1">Membrane</location>
        <topology evidence="1">Single-pass type I membrane protein</topology>
    </subcellularLocation>
</comment>
<keyword evidence="3" id="KW-1185">Reference proteome</keyword>
<dbReference type="SUPFAM" id="SSF56112">
    <property type="entry name" value="Protein kinase-like (PK-like)"/>
    <property type="match status" value="1"/>
</dbReference>
<gene>
    <name evidence="2" type="ORF">CTI12_AA530700</name>
</gene>
<dbReference type="STRING" id="35608.A0A2U1L4M3"/>
<organism evidence="2 3">
    <name type="scientific">Artemisia annua</name>
    <name type="common">Sweet wormwood</name>
    <dbReference type="NCBI Taxonomy" id="35608"/>
    <lineage>
        <taxon>Eukaryota</taxon>
        <taxon>Viridiplantae</taxon>
        <taxon>Streptophyta</taxon>
        <taxon>Embryophyta</taxon>
        <taxon>Tracheophyta</taxon>
        <taxon>Spermatophyta</taxon>
        <taxon>Magnoliopsida</taxon>
        <taxon>eudicotyledons</taxon>
        <taxon>Gunneridae</taxon>
        <taxon>Pentapetalae</taxon>
        <taxon>asterids</taxon>
        <taxon>campanulids</taxon>
        <taxon>Asterales</taxon>
        <taxon>Asteraceae</taxon>
        <taxon>Asteroideae</taxon>
        <taxon>Anthemideae</taxon>
        <taxon>Artemisiinae</taxon>
        <taxon>Artemisia</taxon>
    </lineage>
</organism>
<comment type="caution">
    <text evidence="2">The sequence shown here is derived from an EMBL/GenBank/DDBJ whole genome shotgun (WGS) entry which is preliminary data.</text>
</comment>
<dbReference type="Gene3D" id="3.30.200.20">
    <property type="entry name" value="Phosphorylase Kinase, domain 1"/>
    <property type="match status" value="1"/>
</dbReference>
<evidence type="ECO:0000313" key="3">
    <source>
        <dbReference type="Proteomes" id="UP000245207"/>
    </source>
</evidence>
<accession>A0A2U1L4M3</accession>
<proteinExistence type="predicted"/>
<dbReference type="PANTHER" id="PTHR48006">
    <property type="entry name" value="LEUCINE-RICH REPEAT-CONTAINING PROTEIN DDB_G0281931-RELATED"/>
    <property type="match status" value="1"/>
</dbReference>
<dbReference type="Proteomes" id="UP000245207">
    <property type="component" value="Unassembled WGS sequence"/>
</dbReference>
<keyword evidence="2" id="KW-0808">Transferase</keyword>
<dbReference type="AlphaFoldDB" id="A0A2U1L4M3"/>
<keyword evidence="2" id="KW-0418">Kinase</keyword>
<dbReference type="OrthoDB" id="8891264at2759"/>
<dbReference type="PANTHER" id="PTHR48006:SF87">
    <property type="entry name" value="INACTIVE LRR RECEPTOR-LIKE SERINE_THREONINE-PROTEIN KINASE BIR2"/>
    <property type="match status" value="1"/>
</dbReference>
<protein>
    <submittedName>
        <fullName evidence="2">Protein kinase-like domain-containing protein</fullName>
    </submittedName>
</protein>
<dbReference type="InterPro" id="IPR011009">
    <property type="entry name" value="Kinase-like_dom_sf"/>
</dbReference>
<evidence type="ECO:0000313" key="2">
    <source>
        <dbReference type="EMBL" id="PWA43952.1"/>
    </source>
</evidence>
<sequence length="117" mass="13372">MAIRSLLKHLQQLSKLLFLVNPKRSVMPMLINCAGFVIPPLKLLPANHSVNRCKLHEKQFRLEMNRLGQLRHPNLTPLLGYCVVEDEKLLVYKFRIAVSAAKGLAWLHRGCRPAILL</sequence>
<evidence type="ECO:0000256" key="1">
    <source>
        <dbReference type="ARBA" id="ARBA00004479"/>
    </source>
</evidence>
<dbReference type="EMBL" id="PKPP01011538">
    <property type="protein sequence ID" value="PWA43952.1"/>
    <property type="molecule type" value="Genomic_DNA"/>
</dbReference>
<dbReference type="GO" id="GO:0016020">
    <property type="term" value="C:membrane"/>
    <property type="evidence" value="ECO:0007669"/>
    <property type="project" value="UniProtKB-SubCell"/>
</dbReference>
<name>A0A2U1L4M3_ARTAN</name>
<dbReference type="InterPro" id="IPR051824">
    <property type="entry name" value="LRR_Rcpt-Like_S/T_Kinase"/>
</dbReference>
<dbReference type="GO" id="GO:0016301">
    <property type="term" value="F:kinase activity"/>
    <property type="evidence" value="ECO:0007669"/>
    <property type="project" value="UniProtKB-KW"/>
</dbReference>